<dbReference type="AlphaFoldDB" id="A0A0D2T0T2"/>
<dbReference type="Gramene" id="KJB37180">
    <property type="protein sequence ID" value="KJB37180"/>
    <property type="gene ID" value="B456_006G193000"/>
</dbReference>
<accession>A0A0D2T0T2</accession>
<name>A0A0D2T0T2_GOSRA</name>
<sequence>MEAASLSPPTWDRTVGSIAKQLNKPSKNLYWTSRSSIPNPPPSYFGLHLNTWADFLLFLLPNSHIYSLKPDDFKQTLTLTLDNLP</sequence>
<dbReference type="EMBL" id="CM001745">
    <property type="protein sequence ID" value="KJB37180.1"/>
    <property type="molecule type" value="Genomic_DNA"/>
</dbReference>
<gene>
    <name evidence="1" type="ORF">B456_006G193000</name>
</gene>
<protein>
    <submittedName>
        <fullName evidence="1">Uncharacterized protein</fullName>
    </submittedName>
</protein>
<dbReference type="Proteomes" id="UP000032304">
    <property type="component" value="Chromosome 6"/>
</dbReference>
<dbReference type="OMA" id="LHLNTWA"/>
<evidence type="ECO:0000313" key="1">
    <source>
        <dbReference type="EMBL" id="KJB37180.1"/>
    </source>
</evidence>
<reference evidence="1 2" key="1">
    <citation type="journal article" date="2012" name="Nature">
        <title>Repeated polyploidization of Gossypium genomes and the evolution of spinnable cotton fibres.</title>
        <authorList>
            <person name="Paterson A.H."/>
            <person name="Wendel J.F."/>
            <person name="Gundlach H."/>
            <person name="Guo H."/>
            <person name="Jenkins J."/>
            <person name="Jin D."/>
            <person name="Llewellyn D."/>
            <person name="Showmaker K.C."/>
            <person name="Shu S."/>
            <person name="Udall J."/>
            <person name="Yoo M.J."/>
            <person name="Byers R."/>
            <person name="Chen W."/>
            <person name="Doron-Faigenboim A."/>
            <person name="Duke M.V."/>
            <person name="Gong L."/>
            <person name="Grimwood J."/>
            <person name="Grover C."/>
            <person name="Grupp K."/>
            <person name="Hu G."/>
            <person name="Lee T.H."/>
            <person name="Li J."/>
            <person name="Lin L."/>
            <person name="Liu T."/>
            <person name="Marler B.S."/>
            <person name="Page J.T."/>
            <person name="Roberts A.W."/>
            <person name="Romanel E."/>
            <person name="Sanders W.S."/>
            <person name="Szadkowski E."/>
            <person name="Tan X."/>
            <person name="Tang H."/>
            <person name="Xu C."/>
            <person name="Wang J."/>
            <person name="Wang Z."/>
            <person name="Zhang D."/>
            <person name="Zhang L."/>
            <person name="Ashrafi H."/>
            <person name="Bedon F."/>
            <person name="Bowers J.E."/>
            <person name="Brubaker C.L."/>
            <person name="Chee P.W."/>
            <person name="Das S."/>
            <person name="Gingle A.R."/>
            <person name="Haigler C.H."/>
            <person name="Harker D."/>
            <person name="Hoffmann L.V."/>
            <person name="Hovav R."/>
            <person name="Jones D.C."/>
            <person name="Lemke C."/>
            <person name="Mansoor S."/>
            <person name="ur Rahman M."/>
            <person name="Rainville L.N."/>
            <person name="Rambani A."/>
            <person name="Reddy U.K."/>
            <person name="Rong J.K."/>
            <person name="Saranga Y."/>
            <person name="Scheffler B.E."/>
            <person name="Scheffler J.A."/>
            <person name="Stelly D.M."/>
            <person name="Triplett B.A."/>
            <person name="Van Deynze A."/>
            <person name="Vaslin M.F."/>
            <person name="Waghmare V.N."/>
            <person name="Walford S.A."/>
            <person name="Wright R.J."/>
            <person name="Zaki E.A."/>
            <person name="Zhang T."/>
            <person name="Dennis E.S."/>
            <person name="Mayer K.F."/>
            <person name="Peterson D.G."/>
            <person name="Rokhsar D.S."/>
            <person name="Wang X."/>
            <person name="Schmutz J."/>
        </authorList>
    </citation>
    <scope>NUCLEOTIDE SEQUENCE [LARGE SCALE GENOMIC DNA]</scope>
</reference>
<proteinExistence type="predicted"/>
<organism evidence="1 2">
    <name type="scientific">Gossypium raimondii</name>
    <name type="common">Peruvian cotton</name>
    <name type="synonym">Gossypium klotzschianum subsp. raimondii</name>
    <dbReference type="NCBI Taxonomy" id="29730"/>
    <lineage>
        <taxon>Eukaryota</taxon>
        <taxon>Viridiplantae</taxon>
        <taxon>Streptophyta</taxon>
        <taxon>Embryophyta</taxon>
        <taxon>Tracheophyta</taxon>
        <taxon>Spermatophyta</taxon>
        <taxon>Magnoliopsida</taxon>
        <taxon>eudicotyledons</taxon>
        <taxon>Gunneridae</taxon>
        <taxon>Pentapetalae</taxon>
        <taxon>rosids</taxon>
        <taxon>malvids</taxon>
        <taxon>Malvales</taxon>
        <taxon>Malvaceae</taxon>
        <taxon>Malvoideae</taxon>
        <taxon>Gossypium</taxon>
    </lineage>
</organism>
<keyword evidence="2" id="KW-1185">Reference proteome</keyword>
<evidence type="ECO:0000313" key="2">
    <source>
        <dbReference type="Proteomes" id="UP000032304"/>
    </source>
</evidence>